<feature type="repeat" description="ANK" evidence="9">
    <location>
        <begin position="152"/>
        <end position="177"/>
    </location>
</feature>
<evidence type="ECO:0000256" key="6">
    <source>
        <dbReference type="ARBA" id="ARBA00023043"/>
    </source>
</evidence>
<comment type="subcellular location">
    <subcellularLocation>
        <location evidence="1">Cytoplasm</location>
        <location evidence="1">Cytoskeleton</location>
    </subcellularLocation>
    <subcellularLocation>
        <location evidence="2">Membrane</location>
    </subcellularLocation>
</comment>
<evidence type="ECO:0000259" key="11">
    <source>
        <dbReference type="PROSITE" id="PS50017"/>
    </source>
</evidence>
<dbReference type="Pfam" id="PF17809">
    <property type="entry name" value="UPA_2"/>
    <property type="match status" value="1"/>
</dbReference>
<feature type="region of interest" description="Disordered" evidence="10">
    <location>
        <begin position="2664"/>
        <end position="2780"/>
    </location>
</feature>
<feature type="compositionally biased region" description="Basic and acidic residues" evidence="10">
    <location>
        <begin position="3289"/>
        <end position="3299"/>
    </location>
</feature>
<feature type="compositionally biased region" description="Acidic residues" evidence="10">
    <location>
        <begin position="2696"/>
        <end position="2711"/>
    </location>
</feature>
<feature type="domain" description="ZU5" evidence="12">
    <location>
        <begin position="1150"/>
        <end position="1288"/>
    </location>
</feature>
<gene>
    <name evidence="14" type="primary">LOC116944339</name>
</gene>
<feature type="compositionally biased region" description="Basic and acidic residues" evidence="10">
    <location>
        <begin position="2379"/>
        <end position="2413"/>
    </location>
</feature>
<dbReference type="PANTHER" id="PTHR24123:SF49">
    <property type="entry name" value="ANKYRIN-2-LIKE ISOFORM X1"/>
    <property type="match status" value="1"/>
</dbReference>
<dbReference type="RefSeq" id="XP_032813791.1">
    <property type="nucleotide sequence ID" value="XM_032957900.1"/>
</dbReference>
<feature type="repeat" description="ANK" evidence="9">
    <location>
        <begin position="298"/>
        <end position="330"/>
    </location>
</feature>
<evidence type="ECO:0000256" key="3">
    <source>
        <dbReference type="ARBA" id="ARBA00022490"/>
    </source>
</evidence>
<feature type="repeat" description="ANK" evidence="9">
    <location>
        <begin position="760"/>
        <end position="792"/>
    </location>
</feature>
<dbReference type="Pfam" id="PF00791">
    <property type="entry name" value="ZU5"/>
    <property type="match status" value="1"/>
</dbReference>
<evidence type="ECO:0000256" key="9">
    <source>
        <dbReference type="PROSITE-ProRule" id="PRU00023"/>
    </source>
</evidence>
<dbReference type="FunFam" id="1.25.40.20:FF:000095">
    <property type="entry name" value="Ankyrin 2, isoform J"/>
    <property type="match status" value="1"/>
</dbReference>
<evidence type="ECO:0000256" key="8">
    <source>
        <dbReference type="ARBA" id="ARBA00023212"/>
    </source>
</evidence>
<feature type="repeat" description="ANK" evidence="9">
    <location>
        <begin position="232"/>
        <end position="264"/>
    </location>
</feature>
<feature type="repeat" description="ANK" evidence="9">
    <location>
        <begin position="119"/>
        <end position="151"/>
    </location>
</feature>
<dbReference type="PANTHER" id="PTHR24123">
    <property type="entry name" value="ANKYRIN REPEAT-CONTAINING"/>
    <property type="match status" value="1"/>
</dbReference>
<keyword evidence="5" id="KW-0677">Repeat</keyword>
<dbReference type="InterPro" id="IPR002110">
    <property type="entry name" value="Ankyrin_rpt"/>
</dbReference>
<proteinExistence type="predicted"/>
<evidence type="ECO:0000256" key="5">
    <source>
        <dbReference type="ARBA" id="ARBA00022737"/>
    </source>
</evidence>
<feature type="compositionally biased region" description="Basic and acidic residues" evidence="10">
    <location>
        <begin position="2576"/>
        <end position="2588"/>
    </location>
</feature>
<dbReference type="GO" id="GO:0016020">
    <property type="term" value="C:membrane"/>
    <property type="evidence" value="ECO:0007669"/>
    <property type="project" value="UniProtKB-SubCell"/>
</dbReference>
<evidence type="ECO:0000256" key="10">
    <source>
        <dbReference type="SAM" id="MobiDB-lite"/>
    </source>
</evidence>
<feature type="repeat" description="ANK" evidence="9">
    <location>
        <begin position="20"/>
        <end position="52"/>
    </location>
</feature>
<feature type="compositionally biased region" description="Basic and acidic residues" evidence="10">
    <location>
        <begin position="2220"/>
        <end position="2248"/>
    </location>
</feature>
<feature type="repeat" description="ANK" evidence="9">
    <location>
        <begin position="364"/>
        <end position="396"/>
    </location>
</feature>
<feature type="compositionally biased region" description="Basic and acidic residues" evidence="10">
    <location>
        <begin position="3879"/>
        <end position="3888"/>
    </location>
</feature>
<feature type="region of interest" description="Disordered" evidence="10">
    <location>
        <begin position="1854"/>
        <end position="1873"/>
    </location>
</feature>
<evidence type="ECO:0000259" key="12">
    <source>
        <dbReference type="PROSITE" id="PS51145"/>
    </source>
</evidence>
<feature type="region of interest" description="Disordered" evidence="10">
    <location>
        <begin position="3926"/>
        <end position="3998"/>
    </location>
</feature>
<dbReference type="SUPFAM" id="SSF48403">
    <property type="entry name" value="Ankyrin repeat"/>
    <property type="match status" value="3"/>
</dbReference>
<dbReference type="FunFam" id="2.60.220.30:FF:000009">
    <property type="entry name" value="Ankyrin 2, isoform G"/>
    <property type="match status" value="1"/>
</dbReference>
<feature type="repeat" description="ANK" evidence="9">
    <location>
        <begin position="628"/>
        <end position="660"/>
    </location>
</feature>
<feature type="compositionally biased region" description="Pro residues" evidence="10">
    <location>
        <begin position="4655"/>
        <end position="4681"/>
    </location>
</feature>
<feature type="compositionally biased region" description="Acidic residues" evidence="10">
    <location>
        <begin position="2449"/>
        <end position="2466"/>
    </location>
</feature>
<feature type="compositionally biased region" description="Basic and acidic residues" evidence="10">
    <location>
        <begin position="3330"/>
        <end position="3365"/>
    </location>
</feature>
<keyword evidence="8" id="KW-0206">Cytoskeleton</keyword>
<feature type="repeat" description="ANK" evidence="9">
    <location>
        <begin position="595"/>
        <end position="627"/>
    </location>
</feature>
<dbReference type="FunFam" id="1.25.40.20:FF:000003">
    <property type="entry name" value="Ankyrin, isoform B"/>
    <property type="match status" value="1"/>
</dbReference>
<feature type="domain" description="Death" evidence="11">
    <location>
        <begin position="4346"/>
        <end position="4440"/>
    </location>
</feature>
<feature type="compositionally biased region" description="Basic and acidic residues" evidence="10">
    <location>
        <begin position="3200"/>
        <end position="3215"/>
    </location>
</feature>
<feature type="compositionally biased region" description="Basic and acidic residues" evidence="10">
    <location>
        <begin position="3619"/>
        <end position="3629"/>
    </location>
</feature>
<reference evidence="14" key="1">
    <citation type="submission" date="2025-08" db="UniProtKB">
        <authorList>
            <consortium name="RefSeq"/>
        </authorList>
    </citation>
    <scope>IDENTIFICATION</scope>
    <source>
        <tissue evidence="14">Sperm</tissue>
    </source>
</reference>
<evidence type="ECO:0000313" key="14">
    <source>
        <dbReference type="RefSeq" id="XP_032813791.1"/>
    </source>
</evidence>
<feature type="region of interest" description="Disordered" evidence="10">
    <location>
        <begin position="4829"/>
        <end position="4909"/>
    </location>
</feature>
<keyword evidence="4" id="KW-0597">Phosphoprotein</keyword>
<dbReference type="PRINTS" id="PR01217">
    <property type="entry name" value="PRICHEXTENSN"/>
</dbReference>
<dbReference type="SMART" id="SM00248">
    <property type="entry name" value="ANK"/>
    <property type="match status" value="23"/>
</dbReference>
<dbReference type="Pfam" id="PF12796">
    <property type="entry name" value="Ank_2"/>
    <property type="match status" value="6"/>
</dbReference>
<feature type="compositionally biased region" description="Acidic residues" evidence="10">
    <location>
        <begin position="3858"/>
        <end position="3868"/>
    </location>
</feature>
<dbReference type="PROSITE" id="PS51145">
    <property type="entry name" value="ZU5"/>
    <property type="match status" value="2"/>
</dbReference>
<feature type="region of interest" description="Disordered" evidence="10">
    <location>
        <begin position="4099"/>
        <end position="4250"/>
    </location>
</feature>
<dbReference type="PROSITE" id="PS50088">
    <property type="entry name" value="ANK_REPEAT"/>
    <property type="match status" value="20"/>
</dbReference>
<feature type="region of interest" description="Disordered" evidence="10">
    <location>
        <begin position="2981"/>
        <end position="3114"/>
    </location>
</feature>
<feature type="region of interest" description="Disordered" evidence="10">
    <location>
        <begin position="3830"/>
        <end position="3894"/>
    </location>
</feature>
<evidence type="ECO:0000256" key="2">
    <source>
        <dbReference type="ARBA" id="ARBA00004370"/>
    </source>
</evidence>
<feature type="compositionally biased region" description="Polar residues" evidence="10">
    <location>
        <begin position="3973"/>
        <end position="3987"/>
    </location>
</feature>
<dbReference type="Proteomes" id="UP001318040">
    <property type="component" value="Chromosome 21"/>
</dbReference>
<feature type="compositionally biased region" description="Low complexity" evidence="10">
    <location>
        <begin position="4574"/>
        <end position="4583"/>
    </location>
</feature>
<feature type="region of interest" description="Disordered" evidence="10">
    <location>
        <begin position="3151"/>
        <end position="3365"/>
    </location>
</feature>
<feature type="region of interest" description="Disordered" evidence="10">
    <location>
        <begin position="920"/>
        <end position="939"/>
    </location>
</feature>
<feature type="compositionally biased region" description="Basic and acidic residues" evidence="10">
    <location>
        <begin position="3008"/>
        <end position="3041"/>
    </location>
</feature>
<feature type="region of interest" description="Disordered" evidence="10">
    <location>
        <begin position="2571"/>
        <end position="2635"/>
    </location>
</feature>
<feature type="compositionally biased region" description="Acidic residues" evidence="10">
    <location>
        <begin position="4505"/>
        <end position="4515"/>
    </location>
</feature>
<feature type="domain" description="ZU5" evidence="12">
    <location>
        <begin position="984"/>
        <end position="1148"/>
    </location>
</feature>
<feature type="compositionally biased region" description="Basic and acidic residues" evidence="10">
    <location>
        <begin position="3307"/>
        <end position="3322"/>
    </location>
</feature>
<feature type="repeat" description="ANK" evidence="9">
    <location>
        <begin position="727"/>
        <end position="759"/>
    </location>
</feature>
<feature type="compositionally biased region" description="Low complexity" evidence="10">
    <location>
        <begin position="4593"/>
        <end position="4636"/>
    </location>
</feature>
<feature type="region of interest" description="Disordered" evidence="10">
    <location>
        <begin position="4566"/>
        <end position="4686"/>
    </location>
</feature>
<feature type="region of interest" description="Disordered" evidence="10">
    <location>
        <begin position="4502"/>
        <end position="4528"/>
    </location>
</feature>
<feature type="compositionally biased region" description="Polar residues" evidence="10">
    <location>
        <begin position="1854"/>
        <end position="1867"/>
    </location>
</feature>
<feature type="repeat" description="ANK" evidence="9">
    <location>
        <begin position="529"/>
        <end position="561"/>
    </location>
</feature>
<feature type="compositionally biased region" description="Low complexity" evidence="10">
    <location>
        <begin position="202"/>
        <end position="216"/>
    </location>
</feature>
<feature type="compositionally biased region" description="Basic and acidic residues" evidence="10">
    <location>
        <begin position="2621"/>
        <end position="2630"/>
    </location>
</feature>
<feature type="compositionally biased region" description="Basic and acidic residues" evidence="10">
    <location>
        <begin position="4203"/>
        <end position="4212"/>
    </location>
</feature>
<feature type="compositionally biased region" description="Low complexity" evidence="10">
    <location>
        <begin position="4143"/>
        <end position="4154"/>
    </location>
</feature>
<dbReference type="InterPro" id="IPR040745">
    <property type="entry name" value="Ankyrin_UPA"/>
</dbReference>
<name>A0AAJ7T9F9_PETMA</name>
<feature type="compositionally biased region" description="Basic and acidic residues" evidence="10">
    <location>
        <begin position="3416"/>
        <end position="3545"/>
    </location>
</feature>
<feature type="repeat" description="ANK" evidence="9">
    <location>
        <begin position="86"/>
        <end position="118"/>
    </location>
</feature>
<dbReference type="Gene3D" id="1.10.533.10">
    <property type="entry name" value="Death Domain, Fas"/>
    <property type="match status" value="1"/>
</dbReference>
<protein>
    <submittedName>
        <fullName evidence="14">Ankyrin-2-like</fullName>
    </submittedName>
</protein>
<feature type="compositionally biased region" description="Basic and acidic residues" evidence="10">
    <location>
        <begin position="3552"/>
        <end position="3611"/>
    </location>
</feature>
<dbReference type="InterPro" id="IPR051165">
    <property type="entry name" value="Multifunctional_ANK_Repeat"/>
</dbReference>
<dbReference type="InterPro" id="IPR011029">
    <property type="entry name" value="DEATH-like_dom_sf"/>
</dbReference>
<dbReference type="Pfam" id="PF13637">
    <property type="entry name" value="Ank_4"/>
    <property type="match status" value="1"/>
</dbReference>
<feature type="compositionally biased region" description="Basic and acidic residues" evidence="10">
    <location>
        <begin position="2680"/>
        <end position="2695"/>
    </location>
</feature>
<keyword evidence="3" id="KW-0963">Cytoplasm</keyword>
<dbReference type="PROSITE" id="PS50017">
    <property type="entry name" value="DEATH_DOMAIN"/>
    <property type="match status" value="1"/>
</dbReference>
<feature type="region of interest" description="Disordered" evidence="10">
    <location>
        <begin position="3416"/>
        <end position="3682"/>
    </location>
</feature>
<dbReference type="Gene3D" id="2.60.40.2660">
    <property type="match status" value="1"/>
</dbReference>
<feature type="region of interest" description="Disordered" evidence="10">
    <location>
        <begin position="1708"/>
        <end position="1828"/>
    </location>
</feature>
<feature type="compositionally biased region" description="Basic and acidic residues" evidence="10">
    <location>
        <begin position="3959"/>
        <end position="3972"/>
    </location>
</feature>
<feature type="compositionally biased region" description="Low complexity" evidence="10">
    <location>
        <begin position="2723"/>
        <end position="2741"/>
    </location>
</feature>
<sequence>MGNAPLCAGGKSEDVDTEVDVNTSLLRAARAGNLEKVLELLKAGTDIHTTNQNGLNALHLAAKEGHVAVVKELLTRGSKVDSTTKKGNTALHIASLAGQTEVVTLLTEHGADVNAQSENGFTALYMAAQENHVAVVTHLLGTGANQAIATEDGFTPLAVALQQAHERVVELLLEGDARGRVRLPALHIAARKDDTRSAALLLHSGSNGSSSTAQQQPESEHAKALVNRTTESGFTPLHIAAHYGNVNVARLLLECGADPNYMANNGISPLHVAAKRGHSELVTLLLSLGGNIDARTRDGLTPLHCAARSGHDGTLEILLEQGAPILAKTKNGLSPLHMAAQGDHVGCVRGLGARDAPVDDATLDSLTALHVAAHCGHYRSAKLLLELGAEPDARALNGFTPLHIASKKNRARVVELLLRHRATIGAVTESGLTPLHVAAFMGNLEVVSLLLQYGATLDTPNVRGETPLHMAARAGQLPAVKSLLKAGADPHATTRDEQTALHLASRLPRPEVALALLEAGARTDAVSAGGYTPLHISARAGHTLTTASLLHAGADHTLPTRKGFTPLHVAAKYGQTDVVRLLLEGGAQTDITGKNGLTPLHVAAHYDHQEVALVLLQNGASPTATAKNGYTPLHIASRKGQDPLCLSLLSHGADVDAHTHQGVRALHLCSQQGHGAVCSTLLTHGAQHTPRTTIGLTPMHLAAQEDRVEVAQQLEAHGAPIDPVTKLGYTPLIVACHYGNAPMVEFLLRNGADVNHKTKSGYTPLHQAAQQGHTHIVSLLLKHGARPDDVTNGGNTALSIANRLGYISVVDTLQAVTTETQTVTMRHRLSIPETMTEMLDVSDDDVRKAPSRNDVASDTDEGDGAPTLHPDDILALTDDSLPDEIRLSELRTPARSLGAASSTGPFASPGGLSLSLMREAPLSSREDETSLRSAAAAAPPQVDYEVERAMMRWGTPEHWDNVTLSSSPMHSGACTPLPQYDNSFLVSFLVDARGGSMRGCRPPGLRLLVPPGACASPTRVTCRLAKQQPPAGLAPGDTQPQGPPVVDGEGLAARIIQLGPPLGRFLGPVLLEAPHYASLRGGLREVVVLRSNDGATWAEHKYTPSDEELHQLMAASNEDLEGESPMLTRQSCRVLTKDFPKFLALVSRITMETGVLGPQGGALWSRGVPGVRVAFPEGALTRQIRLGLQAQAGPDAPARDWPGNRVTFGPVVTLEPRRRKFHRPITVTMPLPQPHGTPAETTPPRHHGNLRLLCSIAGGVAPAVWEDITDTTPLTVSGDSLTFHTSVSARFWPVLCTAARDAPALAPLTYGELSRVPYLAHFRVWARRHDTDPRLARLSCACACEERDAGGGGSRGGAPARARHTQLARSKTVEVLDGAPLLVSCQGNLTPLTPRGQGLSLPFHAFRENRLSFSVKVRDPSLEPCGRLCFYQEPRAADATPVCSLNITLPPHEPLADEDDDEPLYDESDREYLTPEEGAARLSRAIDVDAASLKEEGDEVLRVTAILAPGARSLAEASSVRLETGAPADFVMKRDYDDDGKEMSAMMAAAIAVTRREEEEEEEILMKQRAPPRTVDIVHSLAFAAPGRTEEGATVVTADATAAAMSAASEEEEDEEVEGLSSEGWVVFGAREVSEAQELALREAQDEAEDEVFAPTQTVRMTMFTHRTTTLAKASAAKIDDVAAPSPRFDDEPEEEEEEVEKLACISLSGSSSLEERGAFRTPPTSPTELGNTGSRGVGTEVKRRVLWMTRGGEMQEEDEGDVTMGPRGNAAERHGPIPTDDSAQPEPSADLEGSKQLELRLRMKTGEPRESGEGPAQEKVAEQKPPELELWLRSEQETRSPTIATTIVAAVKTQTEVPEQKPSSGSEPKPDLASVLDVTAGLASREYTVVTESWARGGHQGGGRGSLIKRVTTRHITAAANVRPLVSATTAGDGTTTWKEGDVEDPETSLEGIGAAQRKSGGEALKVGRAEDSLPETEMVSAERSALACEDLGKHRLPEMPEPTSLASAFPKSAEGPGGRRAEGPVPKLAVSMHGVTLPTPPALSECRAVSVVVPPGRGVGGALKDVGVALPLGLLHKVAAAHPEMTAHDEEADLAFHNVDGADVDGGDAGALVVERRVWVRIMVFGANSGTAANEEASRMDLTGLVTTPVDSLPFEVFPPQQPELDTEPRLSPAPQDVTTEPVEKFTPDNVPGWSSPEIVTVKSGVEEPEPLTLSLKAPDDAAVTREERSDEITQKERSEVSEKVMTDSVMASWPSDKDVKRRVEEVNRSRSRKEMKREEVMVELSEEQRKMREEVKLGVEEAMSLMMGRKADELDGMRSEEEKIARELYSTYPKESAVVEDLCEDVVMKPAERGADGDTPTRVSRAVLVLKISKSVSEEPERPEKTELEETAEATEREESVVAGDAETRNGAEWVEVDSDSEAAYGDLSLKESSIVEEKEALSPAEADDIADEETEKEEEEDASAEKDPFVYRADTTRSLIVEDEEEVEKKLTFQGETSEAFQQDEETTRRQHRHKLQIDFPRTVTMQVEEKDDEEKEAGVTRCVRMRNLKKSIVYQLTGASGEHVVVTRKRTQSDEPTPRDHGKLRSLPGEVQRIFVNDDYDSGDEEEEDNEENEDAAERSEERWVSRLTLGGRRKAVETRVLREEVTVRKEKVIEISPFGGHTTRRVTGEEETDKEGRRTREEEAPRETTELDGMEEEEEEEDESSEVPFPTPDTPSSEEVTYEVSTSAAARVARAAADDDDAERRTSAYEVEEAIPEETEDDAEDEADGRRKGGAMEVVGREMVTMGVTLCRFPLTKLATVVRRRSEVEREDEVGEAEESAVMETEPGGIKPEPVKLQSEKLEAKLEPKPEAVKRVELESKPEAVKLEPKPESVKLQLEKLEAKLEPKPEAVKRVELESKPEAVKLEPKPESVKLQLEKLEAKLEPKPEAVKRVELESKPEALKLEPKPESVKLQLEKLEAKLEPKPEAVKRVELESKSELVKLKPKSKPVKLESKPQPVKIEPKPDPVKLEPKPEPVKLEPKSKPVKLKPEPVKLETSPELVTLEPVRLEPKPEPVKLKLKPDPVKLEQKPKPVKLETKPEPVELESKPEPAKLEPKPEPVELESVELKLKPEPVKLKQRPEPVTLKPEPVKLKIKPESVKFEHELVKLEPEPEKMEPKPETVKPDPKSKPVTHKPEPVKLEQRPEPVTLKPEPVKLETKPAKLEPKPEPVTLELVKLEPKPEPVKLQPKPEPVELEPKPEPVKLKQKTKPAKPEPKPEPVKLEAGKLEPKPEPVKLQPKPEPVELEPKPEPVKLQPKPEQVKLEPVKLEPKPEPVKLQPKPEPVELEQKPKPVKLEPKPEPEKLEAEPEKLELKPEPVKLEPKLEPVKVESKLKPVKVEPKLEPVKLEPKPEPVKLEPKLEPVKVEPKLEPVKLEPKPEPVKLEPEQVKVEPEPVKLEPKLEPVKLEPKLEPVKVEPKPEPVKLEPEPVKLEPKPVKLEQKPEPIKLEPKPDLVKLEPKPVKLEQKPEPMKLEPKPDLMKLEQKPVKLETKPAKLEPKPQPIKLELKAEPVELESKPVKLKPEPVKLKQKTEPAKLKPKPAKPEPKPEPVKLEAGKLEPKPESVKFQPKPEPVELEPKPEPVKLQPKPEPVKLEPVKLEPKPEMVKLKLKPEPVKLEQKPGKLEPKPEPVKLEAVKLEPKPVKVEQKLGPVKVEPKPGPVKLESKQEPVKPEAITSEVKPIKPKPTAQPELRAESVEREPLPVRSAPGAAVADHSDEIPAMGPSPIVSSARRVTRSGAGRASRAGMPLLELRGLASPRDPAAERLIRSPPAGMLAEPLILVEPPSPLPPAAAEDDFLFYLSPEGSAAAEAAEEEESEEEEKGGQGSTLDNRQGDGIDKGGTDAALTPAKEMHATGISLRFDKRIYVFKMAGTGAGDIAESMEVEEKEAESQSGDTQDERETWTETPEIVEESTRELTPLEEKSETAQGVSTDELTSQDTTFHDATSRDTSSQYVTSLDVTPLDVTPLDVTPLNVTSLDVTSLDVTSLDVTSLDVTPFNVTSLDVTSLDVTPLNVTSLDVTSLDVTSLDLTCHEVTSRESESSDYYDVAEEMESTDGSVSDSSWGRGTGTAATTTATTTEEKEKKKKKKRTKVLVRKTTSTTSTSTTMMRLDVRRETTQTQTEWEDVRRGAAAWSRGAECHSNGTTAGSGPQPEEPAWRRGHEEMPEGAASEDTAEVEESGTVAGFETMVPEEADDATARGKEMKIRKPTEAVEVVTIVPGEVRETQKVSTAGPDDEEVDEEEAIALPSEVVFVLRRRYTRLIRLLRRTVTRTKTTTITMVTLLYLMETDSDIDEMLRGDLHLALVAEKLDSDWPALAEKMGISPDKLKEAVQRAEEGEGEEVADEVEELGLSKEAQKAFCLLKLWAHREGSRATGTQLERYLVAMKRPDVAQVAAVGGSAPPPPHFPGIPRSTTGPEHPTLEQTAHGAAVPAATAAPVPKIHLHALSERFDFGCHDDDADDEGDDAGDAPVPAHDDGDRDDDFTANFSDIFAGAIPLCATSFSSAAESVGFRNVRAARRGHAETQPAPLSSSLASTPPPPPPPRSSTLPSRMSTLPSRPSRPSQSSALPPLPPSRSSTLPPRSSAPPSTGFSFTPQRSSLPSASLPPRMPPAGPSPPSPPAPTATPTTPPPAAMPDFPASFVFTRTTLITNRTLTSPPAPASPVSTPLTATATPLTTTATSLSASAAPLPFSAAPSRSPRADDLFPGLPPGVSLGARGFPCEEGFSPDSFPNFRVTTVKRTRLAEFKTDPEWSEERVRALMERLERETDGAHVNLSAEQIRAARRRGHAESPPSFGETAQRGLPTPGTLVGYLKERATQQPPNAKEPSSGGHGEKGGPGGEEVEREEMKKREEEMKREEEG</sequence>
<feature type="region of interest" description="Disordered" evidence="10">
    <location>
        <begin position="3696"/>
        <end position="3816"/>
    </location>
</feature>
<feature type="compositionally biased region" description="Basic and acidic residues" evidence="10">
    <location>
        <begin position="4894"/>
        <end position="4909"/>
    </location>
</feature>
<feature type="compositionally biased region" description="Low complexity" evidence="10">
    <location>
        <begin position="4643"/>
        <end position="4654"/>
    </location>
</feature>
<feature type="region of interest" description="Disordered" evidence="10">
    <location>
        <begin position="2163"/>
        <end position="2256"/>
    </location>
</feature>
<feature type="repeat" description="ANK" evidence="9">
    <location>
        <begin position="694"/>
        <end position="726"/>
    </location>
</feature>
<feature type="repeat" description="ANK" evidence="9">
    <location>
        <begin position="463"/>
        <end position="495"/>
    </location>
</feature>
<feature type="compositionally biased region" description="Basic and acidic residues" evidence="10">
    <location>
        <begin position="3739"/>
        <end position="3749"/>
    </location>
</feature>
<feature type="region of interest" description="Disordered" evidence="10">
    <location>
        <begin position="2375"/>
        <end position="2474"/>
    </location>
</feature>
<feature type="repeat" description="ANK" evidence="9">
    <location>
        <begin position="562"/>
        <end position="594"/>
    </location>
</feature>
<keyword evidence="13" id="KW-1185">Reference proteome</keyword>
<dbReference type="FunFam" id="1.25.40.20:FF:000001">
    <property type="entry name" value="Ankyrin-2 isoform 2"/>
    <property type="match status" value="1"/>
</dbReference>
<dbReference type="InterPro" id="IPR000906">
    <property type="entry name" value="ZU5_dom"/>
</dbReference>
<feature type="repeat" description="ANK" evidence="9">
    <location>
        <begin position="265"/>
        <end position="297"/>
    </location>
</feature>
<feature type="repeat" description="ANK" evidence="9">
    <location>
        <begin position="397"/>
        <end position="429"/>
    </location>
</feature>
<dbReference type="Gene3D" id="2.60.220.30">
    <property type="match status" value="2"/>
</dbReference>
<dbReference type="InterPro" id="IPR036770">
    <property type="entry name" value="Ankyrin_rpt-contain_sf"/>
</dbReference>
<feature type="repeat" description="ANK" evidence="9">
    <location>
        <begin position="496"/>
        <end position="528"/>
    </location>
</feature>
<feature type="compositionally biased region" description="Acidic residues" evidence="10">
    <location>
        <begin position="2603"/>
        <end position="2620"/>
    </location>
</feature>
<feature type="region of interest" description="Disordered" evidence="10">
    <location>
        <begin position="4445"/>
        <end position="4480"/>
    </location>
</feature>
<keyword evidence="7" id="KW-0472">Membrane</keyword>
<evidence type="ECO:0000256" key="7">
    <source>
        <dbReference type="ARBA" id="ARBA00023136"/>
    </source>
</evidence>
<feature type="compositionally biased region" description="Acidic residues" evidence="10">
    <location>
        <begin position="2815"/>
        <end position="2827"/>
    </location>
</feature>
<feature type="region of interest" description="Disordered" evidence="10">
    <location>
        <begin position="842"/>
        <end position="872"/>
    </location>
</feature>
<dbReference type="KEGG" id="pmrn:116944339"/>
<dbReference type="PROSITE" id="PS50297">
    <property type="entry name" value="ANK_REP_REGION"/>
    <property type="match status" value="18"/>
</dbReference>
<feature type="repeat" description="ANK" evidence="9">
    <location>
        <begin position="53"/>
        <end position="85"/>
    </location>
</feature>
<feature type="compositionally biased region" description="Basic and acidic residues" evidence="10">
    <location>
        <begin position="3151"/>
        <end position="3192"/>
    </location>
</feature>
<feature type="compositionally biased region" description="Acidic residues" evidence="10">
    <location>
        <begin position="2756"/>
        <end position="2773"/>
    </location>
</feature>
<feature type="compositionally biased region" description="Basic and acidic residues" evidence="10">
    <location>
        <begin position="3054"/>
        <end position="3114"/>
    </location>
</feature>
<feature type="compositionally biased region" description="Low complexity" evidence="10">
    <location>
        <begin position="4116"/>
        <end position="4125"/>
    </location>
</feature>
<evidence type="ECO:0000256" key="4">
    <source>
        <dbReference type="ARBA" id="ARBA00022553"/>
    </source>
</evidence>
<feature type="region of interest" description="Disordered" evidence="10">
    <location>
        <begin position="202"/>
        <end position="224"/>
    </location>
</feature>
<organism evidence="13 14">
    <name type="scientific">Petromyzon marinus</name>
    <name type="common">Sea lamprey</name>
    <dbReference type="NCBI Taxonomy" id="7757"/>
    <lineage>
        <taxon>Eukaryota</taxon>
        <taxon>Metazoa</taxon>
        <taxon>Chordata</taxon>
        <taxon>Craniata</taxon>
        <taxon>Vertebrata</taxon>
        <taxon>Cyclostomata</taxon>
        <taxon>Hyperoartia</taxon>
        <taxon>Petromyzontiformes</taxon>
        <taxon>Petromyzontidae</taxon>
        <taxon>Petromyzon</taxon>
    </lineage>
</organism>
<feature type="repeat" description="ANK" evidence="9">
    <location>
        <begin position="430"/>
        <end position="462"/>
    </location>
</feature>
<feature type="compositionally biased region" description="Basic and acidic residues" evidence="10">
    <location>
        <begin position="3259"/>
        <end position="3281"/>
    </location>
</feature>
<dbReference type="SUPFAM" id="SSF47986">
    <property type="entry name" value="DEATH domain"/>
    <property type="match status" value="1"/>
</dbReference>
<feature type="region of interest" description="Disordered" evidence="10">
    <location>
        <begin position="2493"/>
        <end position="2542"/>
    </location>
</feature>
<feature type="compositionally biased region" description="Basic and acidic residues" evidence="10">
    <location>
        <begin position="3637"/>
        <end position="3682"/>
    </location>
</feature>
<dbReference type="InterPro" id="IPR000488">
    <property type="entry name" value="Death_dom"/>
</dbReference>
<feature type="region of interest" description="Disordered" evidence="10">
    <location>
        <begin position="2810"/>
        <end position="2843"/>
    </location>
</feature>
<feature type="compositionally biased region" description="Basic residues" evidence="10">
    <location>
        <begin position="4131"/>
        <end position="4142"/>
    </location>
</feature>
<feature type="compositionally biased region" description="Basic and acidic residues" evidence="10">
    <location>
        <begin position="3239"/>
        <end position="3251"/>
    </location>
</feature>
<accession>A0AAJ7T9F9</accession>
<keyword evidence="6 9" id="KW-0040">ANK repeat</keyword>
<dbReference type="GO" id="GO:0005856">
    <property type="term" value="C:cytoskeleton"/>
    <property type="evidence" value="ECO:0007669"/>
    <property type="project" value="UniProtKB-SubCell"/>
</dbReference>
<evidence type="ECO:0000256" key="1">
    <source>
        <dbReference type="ARBA" id="ARBA00004245"/>
    </source>
</evidence>
<dbReference type="GO" id="GO:0007165">
    <property type="term" value="P:signal transduction"/>
    <property type="evidence" value="ECO:0007669"/>
    <property type="project" value="InterPro"/>
</dbReference>
<evidence type="ECO:0000313" key="13">
    <source>
        <dbReference type="Proteomes" id="UP001318040"/>
    </source>
</evidence>
<feature type="compositionally biased region" description="Basic and acidic residues" evidence="10">
    <location>
        <begin position="1793"/>
        <end position="1813"/>
    </location>
</feature>
<dbReference type="Pfam" id="PF00023">
    <property type="entry name" value="Ank"/>
    <property type="match status" value="4"/>
</dbReference>
<dbReference type="SMART" id="SM00218">
    <property type="entry name" value="ZU5"/>
    <property type="match status" value="1"/>
</dbReference>
<dbReference type="Gene3D" id="1.25.40.20">
    <property type="entry name" value="Ankyrin repeat-containing domain"/>
    <property type="match status" value="3"/>
</dbReference>
<dbReference type="PRINTS" id="PR01415">
    <property type="entry name" value="ANKYRIN"/>
</dbReference>